<dbReference type="UniPathway" id="UPA00053">
    <property type="reaction ID" value="UER00089"/>
</dbReference>
<evidence type="ECO:0000259" key="13">
    <source>
        <dbReference type="Pfam" id="PF00275"/>
    </source>
</evidence>
<evidence type="ECO:0000256" key="10">
    <source>
        <dbReference type="ARBA" id="ARBA00023141"/>
    </source>
</evidence>
<keyword evidence="8 12" id="KW-0808">Transferase</keyword>
<dbReference type="EC" id="2.5.1.19" evidence="4 12"/>
<feature type="domain" description="Enolpyruvate transferase" evidence="13">
    <location>
        <begin position="87"/>
        <end position="528"/>
    </location>
</feature>
<reference evidence="14 15" key="2">
    <citation type="journal article" date="2018" name="Plant J.">
        <title>The Physcomitrella patens chromosome-scale assembly reveals moss genome structure and evolution.</title>
        <authorList>
            <person name="Lang D."/>
            <person name="Ullrich K.K."/>
            <person name="Murat F."/>
            <person name="Fuchs J."/>
            <person name="Jenkins J."/>
            <person name="Haas F.B."/>
            <person name="Piednoel M."/>
            <person name="Gundlach H."/>
            <person name="Van Bel M."/>
            <person name="Meyberg R."/>
            <person name="Vives C."/>
            <person name="Morata J."/>
            <person name="Symeonidi A."/>
            <person name="Hiss M."/>
            <person name="Muchero W."/>
            <person name="Kamisugi Y."/>
            <person name="Saleh O."/>
            <person name="Blanc G."/>
            <person name="Decker E.L."/>
            <person name="van Gessel N."/>
            <person name="Grimwood J."/>
            <person name="Hayes R.D."/>
            <person name="Graham S.W."/>
            <person name="Gunter L.E."/>
            <person name="McDaniel S.F."/>
            <person name="Hoernstein S.N.W."/>
            <person name="Larsson A."/>
            <person name="Li F.W."/>
            <person name="Perroud P.F."/>
            <person name="Phillips J."/>
            <person name="Ranjan P."/>
            <person name="Rokshar D.S."/>
            <person name="Rothfels C.J."/>
            <person name="Schneider L."/>
            <person name="Shu S."/>
            <person name="Stevenson D.W."/>
            <person name="Thummler F."/>
            <person name="Tillich M."/>
            <person name="Villarreal Aguilar J.C."/>
            <person name="Widiez T."/>
            <person name="Wong G.K."/>
            <person name="Wymore A."/>
            <person name="Zhang Y."/>
            <person name="Zimmer A.D."/>
            <person name="Quatrano R.S."/>
            <person name="Mayer K.F.X."/>
            <person name="Goodstein D."/>
            <person name="Casacuberta J.M."/>
            <person name="Vandepoele K."/>
            <person name="Reski R."/>
            <person name="Cuming A.C."/>
            <person name="Tuskan G.A."/>
            <person name="Maumus F."/>
            <person name="Salse J."/>
            <person name="Schmutz J."/>
            <person name="Rensing S.A."/>
        </authorList>
    </citation>
    <scope>NUCLEOTIDE SEQUENCE [LARGE SCALE GENOMIC DNA]</scope>
    <source>
        <strain evidence="14 15">cv. Gransden 2004</strain>
    </source>
</reference>
<dbReference type="Gramene" id="Pp3c20_17090V3.4">
    <property type="protein sequence ID" value="Pp3c20_17090V3.4"/>
    <property type="gene ID" value="Pp3c20_17090"/>
</dbReference>
<evidence type="ECO:0000256" key="1">
    <source>
        <dbReference type="ARBA" id="ARBA00004229"/>
    </source>
</evidence>
<comment type="subcellular location">
    <subcellularLocation>
        <location evidence="1">Plastid</location>
        <location evidence="1">Chloroplast</location>
    </subcellularLocation>
</comment>
<evidence type="ECO:0000256" key="4">
    <source>
        <dbReference type="ARBA" id="ARBA00012450"/>
    </source>
</evidence>
<dbReference type="EnsemblPlants" id="Pp3c20_17090V3.4">
    <property type="protein sequence ID" value="Pp3c20_17090V3.4"/>
    <property type="gene ID" value="Pp3c20_17090"/>
</dbReference>
<dbReference type="InterPro" id="IPR013792">
    <property type="entry name" value="RNA3'P_cycl/enolpyr_Trfase_a/b"/>
</dbReference>
<evidence type="ECO:0000256" key="12">
    <source>
        <dbReference type="RuleBase" id="RU004164"/>
    </source>
</evidence>
<dbReference type="PANTHER" id="PTHR21090:SF5">
    <property type="entry name" value="PENTAFUNCTIONAL AROM POLYPEPTIDE"/>
    <property type="match status" value="1"/>
</dbReference>
<organism evidence="14 15">
    <name type="scientific">Physcomitrium patens</name>
    <name type="common">Spreading-leaved earth moss</name>
    <name type="synonym">Physcomitrella patens</name>
    <dbReference type="NCBI Taxonomy" id="3218"/>
    <lineage>
        <taxon>Eukaryota</taxon>
        <taxon>Viridiplantae</taxon>
        <taxon>Streptophyta</taxon>
        <taxon>Embryophyta</taxon>
        <taxon>Bryophyta</taxon>
        <taxon>Bryophytina</taxon>
        <taxon>Bryopsida</taxon>
        <taxon>Funariidae</taxon>
        <taxon>Funariales</taxon>
        <taxon>Funariaceae</taxon>
        <taxon>Physcomitrium</taxon>
    </lineage>
</organism>
<comment type="catalytic activity">
    <reaction evidence="11">
        <text>3-phosphoshikimate + phosphoenolpyruvate = 5-O-(1-carboxyvinyl)-3-phosphoshikimate + phosphate</text>
        <dbReference type="Rhea" id="RHEA:21256"/>
        <dbReference type="ChEBI" id="CHEBI:43474"/>
        <dbReference type="ChEBI" id="CHEBI:57701"/>
        <dbReference type="ChEBI" id="CHEBI:58702"/>
        <dbReference type="ChEBI" id="CHEBI:145989"/>
        <dbReference type="EC" id="2.5.1.19"/>
    </reaction>
    <physiologicalReaction direction="left-to-right" evidence="11">
        <dbReference type="Rhea" id="RHEA:21257"/>
    </physiologicalReaction>
</comment>
<dbReference type="EMBL" id="ABEU02000020">
    <property type="status" value="NOT_ANNOTATED_CDS"/>
    <property type="molecule type" value="Genomic_DNA"/>
</dbReference>
<accession>A0A7I4BZZ3</accession>
<dbReference type="Gene3D" id="3.65.10.10">
    <property type="entry name" value="Enolpyruvate transferase domain"/>
    <property type="match status" value="2"/>
</dbReference>
<dbReference type="Gramene" id="Pp3c20_17090V3.5">
    <property type="protein sequence ID" value="Pp3c20_17090V3.5"/>
    <property type="gene ID" value="Pp3c20_17090"/>
</dbReference>
<sequence>MEVVRVPLSKTWVNNPMTRGDDLSKQRLDKLVCLMKLSPQVNSLVSKVGAQDLLKAVEKRAQWGTHAFKTRVARAAVAEKMEEITLQPIKTISGTIKLPGSKSLSNRTLLLAALSEGTTVVENLLDSEDVRYMVAALQTLGFKIEEDRAANRLVIEGEGGVFPIARDAEKSGETVNLFLGNAGTAMRPLTAAVVAAGGNVSYVLDGVPRMRERPIIDLVAGLQQLGADVKCTEEYPNCPPVIINDKSSGSKSKGGLPGGTVHLSGKVSSQYLSALLMAAPLALGDVEIVMIDKLVSVPYVDMTLRLMERFGVKVERHGGWERFSIKGGQTYKSPGNAYVEGDASSASYFLAGAAVTGGTITVEGCGTSSLQGDVKFAAVLEKMGAKVEWTEHSVTVTGAPVDPRTGKRLKSIDVDMNAMPDVAMTLAVLGLFSDGPVAIRDVENWRVKETERMRAIVDELTKLGAEVEEGQDYCIVTPPKRITPAKIETYDDHRMAMAFSLAACGDVPITILDPGCTRKTFPTYFTELEKLCQH</sequence>
<keyword evidence="10 12" id="KW-0057">Aromatic amino acid biosynthesis</keyword>
<keyword evidence="7" id="KW-0934">Plastid</keyword>
<reference evidence="14" key="3">
    <citation type="submission" date="2020-12" db="UniProtKB">
        <authorList>
            <consortium name="EnsemblPlants"/>
        </authorList>
    </citation>
    <scope>IDENTIFICATION</scope>
</reference>
<dbReference type="RefSeq" id="XP_024358050.1">
    <property type="nucleotide sequence ID" value="XM_024502282.2"/>
</dbReference>
<evidence type="ECO:0000256" key="3">
    <source>
        <dbReference type="ARBA" id="ARBA00009948"/>
    </source>
</evidence>
<keyword evidence="5" id="KW-0150">Chloroplast</keyword>
<dbReference type="InterPro" id="IPR036968">
    <property type="entry name" value="Enolpyruvate_Tfrase_sf"/>
</dbReference>
<dbReference type="Pfam" id="PF00275">
    <property type="entry name" value="EPSP_synthase"/>
    <property type="match status" value="1"/>
</dbReference>
<dbReference type="KEGG" id="ppp:112273460"/>
<dbReference type="InterPro" id="IPR006264">
    <property type="entry name" value="EPSP_synthase"/>
</dbReference>
<proteinExistence type="inferred from homology"/>
<dbReference type="GO" id="GO:0003866">
    <property type="term" value="F:3-phosphoshikimate 1-carboxyvinyltransferase activity"/>
    <property type="evidence" value="ECO:0000318"/>
    <property type="project" value="GO_Central"/>
</dbReference>
<dbReference type="OrthoDB" id="197068at2759"/>
<dbReference type="EnsemblPlants" id="Pp3c20_17090V3.3">
    <property type="protein sequence ID" value="Pp3c20_17090V3.3"/>
    <property type="gene ID" value="Pp3c20_17090"/>
</dbReference>
<dbReference type="NCBIfam" id="TIGR01356">
    <property type="entry name" value="aroA"/>
    <property type="match status" value="1"/>
</dbReference>
<dbReference type="GeneID" id="112273460"/>
<dbReference type="GO" id="GO:0009507">
    <property type="term" value="C:chloroplast"/>
    <property type="evidence" value="ECO:0007669"/>
    <property type="project" value="UniProtKB-SubCell"/>
</dbReference>
<name>A0A7I4BZZ3_PHYPA</name>
<evidence type="ECO:0000256" key="8">
    <source>
        <dbReference type="ARBA" id="ARBA00022679"/>
    </source>
</evidence>
<dbReference type="SUPFAM" id="SSF55205">
    <property type="entry name" value="EPT/RTPC-like"/>
    <property type="match status" value="1"/>
</dbReference>
<dbReference type="FunFam" id="3.65.10.10:FF:000004">
    <property type="entry name" value="3-phosphoshikimate 1-carboxyvinyltransferase"/>
    <property type="match status" value="1"/>
</dbReference>
<comment type="pathway">
    <text evidence="2 12">Metabolic intermediate biosynthesis; chorismate biosynthesis; chorismate from D-erythrose 4-phosphate and phosphoenolpyruvate: step 6/7.</text>
</comment>
<evidence type="ECO:0000256" key="7">
    <source>
        <dbReference type="ARBA" id="ARBA00022640"/>
    </source>
</evidence>
<dbReference type="GO" id="GO:0009073">
    <property type="term" value="P:aromatic amino acid family biosynthetic process"/>
    <property type="evidence" value="ECO:0007669"/>
    <property type="project" value="UniProtKB-UniRule"/>
</dbReference>
<dbReference type="EnsemblPlants" id="Pp3c20_17090V3.5">
    <property type="protein sequence ID" value="Pp3c20_17090V3.5"/>
    <property type="gene ID" value="Pp3c20_17090"/>
</dbReference>
<dbReference type="RefSeq" id="XP_024358052.1">
    <property type="nucleotide sequence ID" value="XM_024502284.2"/>
</dbReference>
<dbReference type="FunFam" id="3.65.10.10:FF:000009">
    <property type="entry name" value="3-phosphoshikimate 1-carboxyvinyltransferase"/>
    <property type="match status" value="1"/>
</dbReference>
<evidence type="ECO:0000256" key="2">
    <source>
        <dbReference type="ARBA" id="ARBA00004811"/>
    </source>
</evidence>
<keyword evidence="15" id="KW-1185">Reference proteome</keyword>
<dbReference type="InterPro" id="IPR023193">
    <property type="entry name" value="EPSP_synthase_CS"/>
</dbReference>
<dbReference type="EnsemblPlants" id="Pp3c20_17090V3.6">
    <property type="protein sequence ID" value="Pp3c20_17090V3.6"/>
    <property type="gene ID" value="Pp3c20_17090"/>
</dbReference>
<dbReference type="Gramene" id="Pp3c20_17090V3.6">
    <property type="protein sequence ID" value="Pp3c20_17090V3.6"/>
    <property type="gene ID" value="Pp3c20_17090"/>
</dbReference>
<protein>
    <recommendedName>
        <fullName evidence="4 12">3-phosphoshikimate 1-carboxyvinyltransferase</fullName>
        <ecNumber evidence="4 12">2.5.1.19</ecNumber>
    </recommendedName>
</protein>
<dbReference type="GO" id="GO:0008652">
    <property type="term" value="P:amino acid biosynthetic process"/>
    <property type="evidence" value="ECO:0007669"/>
    <property type="project" value="UniProtKB-KW"/>
</dbReference>
<dbReference type="RefSeq" id="XP_024358053.1">
    <property type="nucleotide sequence ID" value="XM_024502285.2"/>
</dbReference>
<dbReference type="PANTHER" id="PTHR21090">
    <property type="entry name" value="AROM/DEHYDROQUINATE SYNTHASE"/>
    <property type="match status" value="1"/>
</dbReference>
<evidence type="ECO:0000313" key="15">
    <source>
        <dbReference type="Proteomes" id="UP000006727"/>
    </source>
</evidence>
<dbReference type="PROSITE" id="PS00104">
    <property type="entry name" value="EPSP_SYNTHASE_1"/>
    <property type="match status" value="1"/>
</dbReference>
<evidence type="ECO:0000256" key="9">
    <source>
        <dbReference type="ARBA" id="ARBA00022946"/>
    </source>
</evidence>
<gene>
    <name evidence="14" type="primary">LOC112273460</name>
</gene>
<evidence type="ECO:0000256" key="11">
    <source>
        <dbReference type="ARBA" id="ARBA00044633"/>
    </source>
</evidence>
<evidence type="ECO:0000256" key="6">
    <source>
        <dbReference type="ARBA" id="ARBA00022605"/>
    </source>
</evidence>
<dbReference type="PROSITE" id="PS00885">
    <property type="entry name" value="EPSP_SYNTHASE_2"/>
    <property type="match status" value="1"/>
</dbReference>
<dbReference type="HAMAP" id="MF_00210">
    <property type="entry name" value="EPSP_synth"/>
    <property type="match status" value="1"/>
</dbReference>
<dbReference type="CDD" id="cd01556">
    <property type="entry name" value="EPSP_synthase"/>
    <property type="match status" value="1"/>
</dbReference>
<dbReference type="Gramene" id="Pp3c20_17090V3.3">
    <property type="protein sequence ID" value="Pp3c20_17090V3.3"/>
    <property type="gene ID" value="Pp3c20_17090"/>
</dbReference>
<reference evidence="14 15" key="1">
    <citation type="journal article" date="2008" name="Science">
        <title>The Physcomitrella genome reveals evolutionary insights into the conquest of land by plants.</title>
        <authorList>
            <person name="Rensing S."/>
            <person name="Lang D."/>
            <person name="Zimmer A."/>
            <person name="Terry A."/>
            <person name="Salamov A."/>
            <person name="Shapiro H."/>
            <person name="Nishiyama T."/>
            <person name="Perroud P.-F."/>
            <person name="Lindquist E."/>
            <person name="Kamisugi Y."/>
            <person name="Tanahashi T."/>
            <person name="Sakakibara K."/>
            <person name="Fujita T."/>
            <person name="Oishi K."/>
            <person name="Shin-I T."/>
            <person name="Kuroki Y."/>
            <person name="Toyoda A."/>
            <person name="Suzuki Y."/>
            <person name="Hashimoto A."/>
            <person name="Yamaguchi K."/>
            <person name="Sugano A."/>
            <person name="Kohara Y."/>
            <person name="Fujiyama A."/>
            <person name="Anterola A."/>
            <person name="Aoki S."/>
            <person name="Ashton N."/>
            <person name="Barbazuk W.B."/>
            <person name="Barker E."/>
            <person name="Bennetzen J."/>
            <person name="Bezanilla M."/>
            <person name="Blankenship R."/>
            <person name="Cho S.H."/>
            <person name="Dutcher S."/>
            <person name="Estelle M."/>
            <person name="Fawcett J.A."/>
            <person name="Gundlach H."/>
            <person name="Hanada K."/>
            <person name="Heyl A."/>
            <person name="Hicks K.A."/>
            <person name="Hugh J."/>
            <person name="Lohr M."/>
            <person name="Mayer K."/>
            <person name="Melkozernov A."/>
            <person name="Murata T."/>
            <person name="Nelson D."/>
            <person name="Pils B."/>
            <person name="Prigge M."/>
            <person name="Reiss B."/>
            <person name="Renner T."/>
            <person name="Rombauts S."/>
            <person name="Rushton P."/>
            <person name="Sanderfoot A."/>
            <person name="Schween G."/>
            <person name="Shiu S.-H."/>
            <person name="Stueber K."/>
            <person name="Theodoulou F.L."/>
            <person name="Tu H."/>
            <person name="Van de Peer Y."/>
            <person name="Verrier P.J."/>
            <person name="Waters E."/>
            <person name="Wood A."/>
            <person name="Yang L."/>
            <person name="Cove D."/>
            <person name="Cuming A."/>
            <person name="Hasebe M."/>
            <person name="Lucas S."/>
            <person name="Mishler D.B."/>
            <person name="Reski R."/>
            <person name="Grigoriev I."/>
            <person name="Quatrano R.S."/>
            <person name="Boore J.L."/>
        </authorList>
    </citation>
    <scope>NUCLEOTIDE SEQUENCE [LARGE SCALE GENOMIC DNA]</scope>
    <source>
        <strain evidence="14 15">cv. Gransden 2004</strain>
    </source>
</reference>
<dbReference type="Gramene" id="Pp3c20_17090V3.2">
    <property type="protein sequence ID" value="Pp3c20_17090V3.2"/>
    <property type="gene ID" value="Pp3c20_17090"/>
</dbReference>
<dbReference type="FunCoup" id="A0A7I4BZZ3">
    <property type="interactions" value="1209"/>
</dbReference>
<keyword evidence="9" id="KW-0809">Transit peptide</keyword>
<comment type="similarity">
    <text evidence="3 12">Belongs to the EPSP synthase family.</text>
</comment>
<evidence type="ECO:0000256" key="5">
    <source>
        <dbReference type="ARBA" id="ARBA00022528"/>
    </source>
</evidence>
<dbReference type="OMA" id="YEDHRMA"/>
<evidence type="ECO:0000313" key="14">
    <source>
        <dbReference type="EnsemblPlants" id="Pp3c20_17090V3.3"/>
    </source>
</evidence>
<keyword evidence="6 12" id="KW-0028">Amino-acid biosynthesis</keyword>
<dbReference type="RefSeq" id="XP_024358051.1">
    <property type="nucleotide sequence ID" value="XM_024502283.2"/>
</dbReference>
<dbReference type="EnsemblPlants" id="Pp3c20_17090V3.2">
    <property type="protein sequence ID" value="Pp3c20_17090V3.2"/>
    <property type="gene ID" value="Pp3c20_17090"/>
</dbReference>
<dbReference type="Proteomes" id="UP000006727">
    <property type="component" value="Chromosome 20"/>
</dbReference>
<dbReference type="AlphaFoldDB" id="A0A7I4BZZ3"/>
<dbReference type="InterPro" id="IPR001986">
    <property type="entry name" value="Enolpyruvate_Tfrase_dom"/>
</dbReference>
<dbReference type="GO" id="GO:0009423">
    <property type="term" value="P:chorismate biosynthetic process"/>
    <property type="evidence" value="ECO:0000318"/>
    <property type="project" value="GO_Central"/>
</dbReference>